<comment type="caution">
    <text evidence="25">The sequence shown here is derived from an EMBL/GenBank/DDBJ whole genome shotgun (WGS) entry which is preliminary data.</text>
</comment>
<evidence type="ECO:0000256" key="11">
    <source>
        <dbReference type="ARBA" id="ARBA00022679"/>
    </source>
</evidence>
<dbReference type="Gene3D" id="3.20.20.60">
    <property type="entry name" value="Phosphoenolpyruvate-binding domains"/>
    <property type="match status" value="1"/>
</dbReference>
<name>A0A839EX33_9GAMM</name>
<evidence type="ECO:0000256" key="17">
    <source>
        <dbReference type="PIRNR" id="PIRNR000732"/>
    </source>
</evidence>
<dbReference type="InterPro" id="IPR036618">
    <property type="entry name" value="PtsI_HPr-bd_sf"/>
</dbReference>
<feature type="domain" description="PEP-utilising enzyme C-terminal" evidence="23">
    <location>
        <begin position="258"/>
        <end position="544"/>
    </location>
</feature>
<sequence>MRLVLTGLGASRGMALGRARLEQPSRYLVDDRPLAEIEVEAEVERLKHAIAAARDELALLRDKVHGAMAREVAEFIDAHSLMLADRELTSGLFDLIRVGRYRASAALKMQKDRLVAVFEAMDDPYLRSRKEDVEHVIARVQAGLSRESSRAERQLASRVGEILISDSVAPSELVPLAEHGVLGVVLTSGSQVSHSAILSRSLRLPMIVAAHDALARIQDDDLILVDGERGEAIVHPAAPDLARYRTWQRDMAHKGKRLALLRDVDTRTRDGVPIALYANAESAADVAQARACGAAGIGLYRTEFLFLQRRELPDEDEQFLCYRDLVLGMGGLPVTIRTLDLGADKADSSGLALDDEENPALGVRGVRLSLRHPQLMRTQLRAILRASAYGPVRVLVPMVSAAEEMASVRHLLRDCARDLRSAGHEIAENVELGAMIEVPAAAIALQGMIRDLDFVAIGTNDLIQYTLAVDRNNDQLANLYDPLHPAVLKLLAQTIAVAQRAGKRVKLCGEMAGDRRYTALLLALGLTDFSMHPAVLLEIREAIIGLDRAALRAHANALLRAPTRERIGRVLARMGTP</sequence>
<dbReference type="PANTHER" id="PTHR46244:SF3">
    <property type="entry name" value="PHOSPHOENOLPYRUVATE-PROTEIN PHOSPHOTRANSFERASE"/>
    <property type="match status" value="1"/>
</dbReference>
<dbReference type="GO" id="GO:0009401">
    <property type="term" value="P:phosphoenolpyruvate-dependent sugar phosphotransferase system"/>
    <property type="evidence" value="ECO:0007669"/>
    <property type="project" value="UniProtKB-KW"/>
</dbReference>
<dbReference type="InterPro" id="IPR040442">
    <property type="entry name" value="Pyrv_kinase-like_dom_sf"/>
</dbReference>
<keyword evidence="12 17" id="KW-0598">Phosphotransferase system</keyword>
<gene>
    <name evidence="25" type="ORF">FHW12_002568</name>
</gene>
<evidence type="ECO:0000256" key="7">
    <source>
        <dbReference type="ARBA" id="ARBA00016544"/>
    </source>
</evidence>
<comment type="catalytic activity">
    <reaction evidence="1 17">
        <text>L-histidyl-[protein] + phosphoenolpyruvate = N(pros)-phospho-L-histidyl-[protein] + pyruvate</text>
        <dbReference type="Rhea" id="RHEA:23880"/>
        <dbReference type="Rhea" id="RHEA-COMP:9745"/>
        <dbReference type="Rhea" id="RHEA-COMP:9746"/>
        <dbReference type="ChEBI" id="CHEBI:15361"/>
        <dbReference type="ChEBI" id="CHEBI:29979"/>
        <dbReference type="ChEBI" id="CHEBI:58702"/>
        <dbReference type="ChEBI" id="CHEBI:64837"/>
        <dbReference type="EC" id="2.7.3.9"/>
    </reaction>
</comment>
<feature type="domain" description="PEP-utilising enzyme mobile" evidence="22">
    <location>
        <begin position="160"/>
        <end position="230"/>
    </location>
</feature>
<evidence type="ECO:0000256" key="5">
    <source>
        <dbReference type="ARBA" id="ARBA00007837"/>
    </source>
</evidence>
<dbReference type="InterPro" id="IPR006318">
    <property type="entry name" value="PTS_EI-like"/>
</dbReference>
<dbReference type="AlphaFoldDB" id="A0A839EX33"/>
<feature type="active site" description="Proton donor" evidence="18">
    <location>
        <position position="508"/>
    </location>
</feature>
<feature type="binding site" evidence="20">
    <location>
        <position position="437"/>
    </location>
    <ligand>
        <name>Mg(2+)</name>
        <dbReference type="ChEBI" id="CHEBI:18420"/>
    </ligand>
</feature>
<evidence type="ECO:0000256" key="18">
    <source>
        <dbReference type="PIRSR" id="PIRSR000732-1"/>
    </source>
</evidence>
<dbReference type="Pfam" id="PF02896">
    <property type="entry name" value="PEP-utilizers_C"/>
    <property type="match status" value="1"/>
</dbReference>
<keyword evidence="9 17" id="KW-0963">Cytoplasm</keyword>
<evidence type="ECO:0000256" key="3">
    <source>
        <dbReference type="ARBA" id="ARBA00002728"/>
    </source>
</evidence>
<feature type="domain" description="Phosphotransferase system enzyme I N-terminal" evidence="24">
    <location>
        <begin position="6"/>
        <end position="129"/>
    </location>
</feature>
<evidence type="ECO:0000259" key="23">
    <source>
        <dbReference type="Pfam" id="PF02896"/>
    </source>
</evidence>
<dbReference type="GO" id="GO:0016301">
    <property type="term" value="F:kinase activity"/>
    <property type="evidence" value="ECO:0007669"/>
    <property type="project" value="UniProtKB-KW"/>
</dbReference>
<keyword evidence="8 17" id="KW-0813">Transport</keyword>
<comment type="similarity">
    <text evidence="5 17">Belongs to the PEP-utilizing enzyme family.</text>
</comment>
<feature type="active site" description="Tele-phosphohistidine intermediate" evidence="18">
    <location>
        <position position="194"/>
    </location>
</feature>
<proteinExistence type="inferred from homology"/>
<evidence type="ECO:0000256" key="21">
    <source>
        <dbReference type="SAM" id="Coils"/>
    </source>
</evidence>
<evidence type="ECO:0000259" key="24">
    <source>
        <dbReference type="Pfam" id="PF05524"/>
    </source>
</evidence>
<dbReference type="SUPFAM" id="SSF47831">
    <property type="entry name" value="Enzyme I of the PEP:sugar phosphotransferase system HPr-binding (sub)domain"/>
    <property type="match status" value="1"/>
</dbReference>
<protein>
    <recommendedName>
        <fullName evidence="7 17">Phosphoenolpyruvate-protein phosphotransferase</fullName>
        <ecNumber evidence="6 17">2.7.3.9</ecNumber>
    </recommendedName>
    <alternativeName>
        <fullName evidence="16 17">Phosphotransferase system, enzyme I</fullName>
    </alternativeName>
</protein>
<evidence type="ECO:0000259" key="22">
    <source>
        <dbReference type="Pfam" id="PF00391"/>
    </source>
</evidence>
<dbReference type="InterPro" id="IPR008279">
    <property type="entry name" value="PEP-util_enz_mobile_dom"/>
</dbReference>
<dbReference type="Pfam" id="PF05524">
    <property type="entry name" value="PEP-utilisers_N"/>
    <property type="match status" value="1"/>
</dbReference>
<dbReference type="Proteomes" id="UP000550401">
    <property type="component" value="Unassembled WGS sequence"/>
</dbReference>
<keyword evidence="15 17" id="KW-0460">Magnesium</keyword>
<dbReference type="Gene3D" id="3.50.30.10">
    <property type="entry name" value="Phosphohistidine domain"/>
    <property type="match status" value="1"/>
</dbReference>
<dbReference type="InterPro" id="IPR015813">
    <property type="entry name" value="Pyrv/PenolPyrv_kinase-like_dom"/>
</dbReference>
<keyword evidence="26" id="KW-1185">Reference proteome</keyword>
<feature type="binding site" evidence="19">
    <location>
        <position position="337"/>
    </location>
    <ligand>
        <name>phosphoenolpyruvate</name>
        <dbReference type="ChEBI" id="CHEBI:58702"/>
    </ligand>
</feature>
<dbReference type="SUPFAM" id="SSF52009">
    <property type="entry name" value="Phosphohistidine domain"/>
    <property type="match status" value="1"/>
</dbReference>
<keyword evidence="10 17" id="KW-0762">Sugar transport</keyword>
<organism evidence="25 26">
    <name type="scientific">Dokdonella fugitiva</name>
    <dbReference type="NCBI Taxonomy" id="328517"/>
    <lineage>
        <taxon>Bacteria</taxon>
        <taxon>Pseudomonadati</taxon>
        <taxon>Pseudomonadota</taxon>
        <taxon>Gammaproteobacteria</taxon>
        <taxon>Lysobacterales</taxon>
        <taxon>Rhodanobacteraceae</taxon>
        <taxon>Dokdonella</taxon>
    </lineage>
</organism>
<evidence type="ECO:0000256" key="19">
    <source>
        <dbReference type="PIRSR" id="PIRSR000732-2"/>
    </source>
</evidence>
<dbReference type="InterPro" id="IPR008731">
    <property type="entry name" value="PTS_EIN"/>
</dbReference>
<dbReference type="PANTHER" id="PTHR46244">
    <property type="entry name" value="PHOSPHOENOLPYRUVATE-PROTEIN PHOSPHOTRANSFERASE"/>
    <property type="match status" value="1"/>
</dbReference>
<evidence type="ECO:0000313" key="26">
    <source>
        <dbReference type="Proteomes" id="UP000550401"/>
    </source>
</evidence>
<dbReference type="EMBL" id="JACGXL010000004">
    <property type="protein sequence ID" value="MBA8888335.1"/>
    <property type="molecule type" value="Genomic_DNA"/>
</dbReference>
<dbReference type="EC" id="2.7.3.9" evidence="6 17"/>
<evidence type="ECO:0000256" key="14">
    <source>
        <dbReference type="ARBA" id="ARBA00022777"/>
    </source>
</evidence>
<comment type="cofactor">
    <cofactor evidence="2 17 20">
        <name>Mg(2+)</name>
        <dbReference type="ChEBI" id="CHEBI:18420"/>
    </cofactor>
</comment>
<evidence type="ECO:0000256" key="4">
    <source>
        <dbReference type="ARBA" id="ARBA00004496"/>
    </source>
</evidence>
<evidence type="ECO:0000256" key="15">
    <source>
        <dbReference type="ARBA" id="ARBA00022842"/>
    </source>
</evidence>
<evidence type="ECO:0000256" key="8">
    <source>
        <dbReference type="ARBA" id="ARBA00022448"/>
    </source>
</evidence>
<feature type="coiled-coil region" evidence="21">
    <location>
        <begin position="36"/>
        <end position="70"/>
    </location>
</feature>
<dbReference type="GO" id="GO:0005737">
    <property type="term" value="C:cytoplasm"/>
    <property type="evidence" value="ECO:0007669"/>
    <property type="project" value="UniProtKB-SubCell"/>
</dbReference>
<accession>A0A839EX33</accession>
<feature type="binding site" evidence="19">
    <location>
        <position position="471"/>
    </location>
    <ligand>
        <name>phosphoenolpyruvate</name>
        <dbReference type="ChEBI" id="CHEBI:58702"/>
    </ligand>
</feature>
<dbReference type="Gene3D" id="1.10.274.10">
    <property type="entry name" value="PtsI, HPr-binding domain"/>
    <property type="match status" value="1"/>
</dbReference>
<evidence type="ECO:0000313" key="25">
    <source>
        <dbReference type="EMBL" id="MBA8888335.1"/>
    </source>
</evidence>
<evidence type="ECO:0000256" key="10">
    <source>
        <dbReference type="ARBA" id="ARBA00022597"/>
    </source>
</evidence>
<evidence type="ECO:0000256" key="13">
    <source>
        <dbReference type="ARBA" id="ARBA00022723"/>
    </source>
</evidence>
<dbReference type="InterPro" id="IPR050499">
    <property type="entry name" value="PEP-utilizing_PTS_enzyme"/>
</dbReference>
<evidence type="ECO:0000256" key="20">
    <source>
        <dbReference type="PIRSR" id="PIRSR000732-3"/>
    </source>
</evidence>
<feature type="binding site" evidence="19">
    <location>
        <position position="301"/>
    </location>
    <ligand>
        <name>phosphoenolpyruvate</name>
        <dbReference type="ChEBI" id="CHEBI:58702"/>
    </ligand>
</feature>
<evidence type="ECO:0000256" key="2">
    <source>
        <dbReference type="ARBA" id="ARBA00001946"/>
    </source>
</evidence>
<keyword evidence="11 17" id="KW-0808">Transferase</keyword>
<evidence type="ECO:0000256" key="12">
    <source>
        <dbReference type="ARBA" id="ARBA00022683"/>
    </source>
</evidence>
<dbReference type="InterPro" id="IPR000121">
    <property type="entry name" value="PEP_util_C"/>
</dbReference>
<evidence type="ECO:0000256" key="9">
    <source>
        <dbReference type="ARBA" id="ARBA00022490"/>
    </source>
</evidence>
<feature type="binding site" evidence="20">
    <location>
        <position position="461"/>
    </location>
    <ligand>
        <name>Mg(2+)</name>
        <dbReference type="ChEBI" id="CHEBI:18420"/>
    </ligand>
</feature>
<keyword evidence="13 17" id="KW-0479">Metal-binding</keyword>
<evidence type="ECO:0000256" key="1">
    <source>
        <dbReference type="ARBA" id="ARBA00000683"/>
    </source>
</evidence>
<comment type="function">
    <text evidence="3 17">General (non sugar-specific) component of the phosphoenolpyruvate-dependent sugar phosphotransferase system (sugar PTS). This major carbohydrate active-transport system catalyzes the phosphorylation of incoming sugar substrates concomitantly with their translocation across the cell membrane. Enzyme I transfers the phosphoryl group from phosphoenolpyruvate (PEP) to the phosphoryl carrier protein (HPr).</text>
</comment>
<comment type="subcellular location">
    <subcellularLocation>
        <location evidence="4 17">Cytoplasm</location>
    </subcellularLocation>
</comment>
<dbReference type="GO" id="GO:0046872">
    <property type="term" value="F:metal ion binding"/>
    <property type="evidence" value="ECO:0007669"/>
    <property type="project" value="UniProtKB-KW"/>
</dbReference>
<dbReference type="NCBIfam" id="TIGR01417">
    <property type="entry name" value="PTS_I_fam"/>
    <property type="match status" value="1"/>
</dbReference>
<dbReference type="InterPro" id="IPR036637">
    <property type="entry name" value="Phosphohistidine_dom_sf"/>
</dbReference>
<evidence type="ECO:0000256" key="6">
    <source>
        <dbReference type="ARBA" id="ARBA00012232"/>
    </source>
</evidence>
<dbReference type="RefSeq" id="WP_182531402.1">
    <property type="nucleotide sequence ID" value="NZ_JACGXL010000004.1"/>
</dbReference>
<reference evidence="25 26" key="1">
    <citation type="submission" date="2020-07" db="EMBL/GenBank/DDBJ databases">
        <title>Genomic Encyclopedia of Type Strains, Phase IV (KMG-V): Genome sequencing to study the core and pangenomes of soil and plant-associated prokaryotes.</title>
        <authorList>
            <person name="Whitman W."/>
        </authorList>
    </citation>
    <scope>NUCLEOTIDE SEQUENCE [LARGE SCALE GENOMIC DNA]</scope>
    <source>
        <strain evidence="25 26">RH2WT43</strain>
    </source>
</reference>
<dbReference type="PROSITE" id="PS00742">
    <property type="entry name" value="PEP_ENZYMES_2"/>
    <property type="match status" value="1"/>
</dbReference>
<evidence type="ECO:0000256" key="16">
    <source>
        <dbReference type="ARBA" id="ARBA00033235"/>
    </source>
</evidence>
<dbReference type="Pfam" id="PF00391">
    <property type="entry name" value="PEP-utilizers"/>
    <property type="match status" value="1"/>
</dbReference>
<dbReference type="PIRSF" id="PIRSF000732">
    <property type="entry name" value="PTS_enzyme_I"/>
    <property type="match status" value="1"/>
</dbReference>
<dbReference type="GO" id="GO:0008965">
    <property type="term" value="F:phosphoenolpyruvate-protein phosphotransferase activity"/>
    <property type="evidence" value="ECO:0007669"/>
    <property type="project" value="UniProtKB-EC"/>
</dbReference>
<keyword evidence="21" id="KW-0175">Coiled coil</keyword>
<dbReference type="PRINTS" id="PR01736">
    <property type="entry name" value="PHPHTRNFRASE"/>
</dbReference>
<dbReference type="InterPro" id="IPR023151">
    <property type="entry name" value="PEP_util_CS"/>
</dbReference>
<dbReference type="InterPro" id="IPR024692">
    <property type="entry name" value="PTS_EI"/>
</dbReference>
<feature type="binding site" evidence="19">
    <location>
        <begin position="460"/>
        <end position="461"/>
    </location>
    <ligand>
        <name>phosphoenolpyruvate</name>
        <dbReference type="ChEBI" id="CHEBI:58702"/>
    </ligand>
</feature>
<keyword evidence="14 17" id="KW-0418">Kinase</keyword>
<dbReference type="SUPFAM" id="SSF51621">
    <property type="entry name" value="Phosphoenolpyruvate/pyruvate domain"/>
    <property type="match status" value="1"/>
</dbReference>